<evidence type="ECO:0000256" key="1">
    <source>
        <dbReference type="ARBA" id="ARBA00004236"/>
    </source>
</evidence>
<evidence type="ECO:0000256" key="2">
    <source>
        <dbReference type="ARBA" id="ARBA00008422"/>
    </source>
</evidence>
<dbReference type="GO" id="GO:0005886">
    <property type="term" value="C:plasma membrane"/>
    <property type="evidence" value="ECO:0007669"/>
    <property type="project" value="UniProtKB-SubCell"/>
</dbReference>
<organism evidence="17 18">
    <name type="scientific">Hermetia illucens</name>
    <name type="common">Black soldier fly</name>
    <dbReference type="NCBI Taxonomy" id="343691"/>
    <lineage>
        <taxon>Eukaryota</taxon>
        <taxon>Metazoa</taxon>
        <taxon>Ecdysozoa</taxon>
        <taxon>Arthropoda</taxon>
        <taxon>Hexapoda</taxon>
        <taxon>Insecta</taxon>
        <taxon>Pterygota</taxon>
        <taxon>Neoptera</taxon>
        <taxon>Endopterygota</taxon>
        <taxon>Diptera</taxon>
        <taxon>Brachycera</taxon>
        <taxon>Stratiomyomorpha</taxon>
        <taxon>Stratiomyidae</taxon>
        <taxon>Hermetiinae</taxon>
        <taxon>Hermetia</taxon>
    </lineage>
</organism>
<evidence type="ECO:0000256" key="15">
    <source>
        <dbReference type="ARBA" id="ARBA00043832"/>
    </source>
</evidence>
<reference evidence="17 18" key="1">
    <citation type="submission" date="2020-11" db="EMBL/GenBank/DDBJ databases">
        <authorList>
            <person name="Wallbank WR R."/>
            <person name="Pardo Diaz C."/>
            <person name="Kozak K."/>
            <person name="Martin S."/>
            <person name="Jiggins C."/>
            <person name="Moest M."/>
            <person name="Warren A I."/>
            <person name="Generalovic N T."/>
            <person name="Byers J.R.P. K."/>
            <person name="Montejo-Kovacevich G."/>
            <person name="Yen C E."/>
        </authorList>
    </citation>
    <scope>NUCLEOTIDE SEQUENCE [LARGE SCALE GENOMIC DNA]</scope>
</reference>
<dbReference type="GO" id="GO:0003993">
    <property type="term" value="F:acid phosphatase activity"/>
    <property type="evidence" value="ECO:0007669"/>
    <property type="project" value="TreeGrafter"/>
</dbReference>
<comment type="catalytic activity">
    <reaction evidence="15">
        <text>(2R)-2,3-bisphosphoglycerate + H2O = (2R)-2-phosphoglycerate + phosphate</text>
        <dbReference type="Rhea" id="RHEA:27381"/>
        <dbReference type="ChEBI" id="CHEBI:15377"/>
        <dbReference type="ChEBI" id="CHEBI:43474"/>
        <dbReference type="ChEBI" id="CHEBI:58248"/>
        <dbReference type="ChEBI" id="CHEBI:58289"/>
        <dbReference type="EC" id="3.1.3.80"/>
    </reaction>
    <physiologicalReaction direction="left-to-right" evidence="15">
        <dbReference type="Rhea" id="RHEA:27382"/>
    </physiologicalReaction>
</comment>
<keyword evidence="18" id="KW-1185">Reference proteome</keyword>
<dbReference type="PANTHER" id="PTHR20963:SF8">
    <property type="entry name" value="MULTIPLE INOSITOL POLYPHOSPHATE PHOSPHATASE 1"/>
    <property type="match status" value="1"/>
</dbReference>
<evidence type="ECO:0000256" key="16">
    <source>
        <dbReference type="PIRSR" id="PIRSR000894-2"/>
    </source>
</evidence>
<comment type="subcellular location">
    <subcellularLocation>
        <location evidence="1">Cell membrane</location>
    </subcellularLocation>
</comment>
<evidence type="ECO:0000313" key="18">
    <source>
        <dbReference type="Proteomes" id="UP000594454"/>
    </source>
</evidence>
<evidence type="ECO:0000256" key="9">
    <source>
        <dbReference type="ARBA" id="ARBA00023136"/>
    </source>
</evidence>
<sequence length="473" mass="53839">MIFVTYNSCVKSVKQISGIMQALITSLVALVLCHQYIDALVLPRAGSYCYSSDNVRSQMKHFTSKTAYQVVKGTNFAQEVIVPHCKPVKFWILSRHGTRLPEEDQIEILPDLEDIRDKIIKNYKEKAAGDMCLGDIELIRNWVLNKNITTDKAQFLTTQGWNDLKYMAQDYKNALPELLSQYDENEFLFRHTDTQRTEASYKAFVEGLFGPNAYQKVKVTPPPSDDSLLAPHDRCQTWVDREDEKKGSDTEGGLFKKSDVMNEALERISARLGYAKVQKYKKIKQLWDMCRFEAAWFIDQPSAWCTAFTMDDVLVFEYLDDLGKEHANGYSTDVNPNIPCELMQDLLTRLSSDDGPRVTAYFSHSALIQLFATALGIQKDTALLTSSNFSTAANRKWRTSLLDPFAANYAVVKYDCTADPTDPSSKIAFFSNQRRIDFEGCRNGLCKLSDFVTKYKKYLGVNCQDVFCTAKKL</sequence>
<protein>
    <recommendedName>
        <fullName evidence="5">Multiple inositol polyphosphate phosphatase 1</fullName>
        <ecNumber evidence="4">3.1.3.62</ecNumber>
        <ecNumber evidence="3">3.1.3.80</ecNumber>
    </recommendedName>
    <alternativeName>
        <fullName evidence="11">2,3-bisphosphoglycerate 3-phosphatase</fullName>
    </alternativeName>
</protein>
<evidence type="ECO:0000256" key="5">
    <source>
        <dbReference type="ARBA" id="ARBA00018097"/>
    </source>
</evidence>
<dbReference type="AlphaFoldDB" id="A0A7R8YR95"/>
<dbReference type="OrthoDB" id="6509975at2759"/>
<dbReference type="Proteomes" id="UP000594454">
    <property type="component" value="Chromosome 2"/>
</dbReference>
<gene>
    <name evidence="17" type="ORF">HERILL_LOCUS5645</name>
</gene>
<evidence type="ECO:0000256" key="14">
    <source>
        <dbReference type="ARBA" id="ARBA00043691"/>
    </source>
</evidence>
<evidence type="ECO:0000256" key="3">
    <source>
        <dbReference type="ARBA" id="ARBA00012976"/>
    </source>
</evidence>
<keyword evidence="9" id="KW-0472">Membrane</keyword>
<evidence type="ECO:0000256" key="6">
    <source>
        <dbReference type="ARBA" id="ARBA00022475"/>
    </source>
</evidence>
<comment type="catalytic activity">
    <reaction evidence="14">
        <text>1D-myo-inositol hexakisphosphate + H2O = 1D-myo-inositol 1,2,4,5,6-pentakisphosphate + phosphate</text>
        <dbReference type="Rhea" id="RHEA:16989"/>
        <dbReference type="ChEBI" id="CHEBI:15377"/>
        <dbReference type="ChEBI" id="CHEBI:43474"/>
        <dbReference type="ChEBI" id="CHEBI:57798"/>
        <dbReference type="ChEBI" id="CHEBI:58130"/>
        <dbReference type="EC" id="3.1.3.62"/>
    </reaction>
    <physiologicalReaction direction="left-to-right" evidence="14">
        <dbReference type="Rhea" id="RHEA:16990"/>
    </physiologicalReaction>
</comment>
<keyword evidence="8" id="KW-0378">Hydrolase</keyword>
<evidence type="ECO:0000256" key="7">
    <source>
        <dbReference type="ARBA" id="ARBA00022729"/>
    </source>
</evidence>
<dbReference type="SUPFAM" id="SSF53254">
    <property type="entry name" value="Phosphoglycerate mutase-like"/>
    <property type="match status" value="1"/>
</dbReference>
<dbReference type="CDD" id="cd07061">
    <property type="entry name" value="HP_HAP_like"/>
    <property type="match status" value="1"/>
</dbReference>
<accession>A0A7R8YR95</accession>
<name>A0A7R8YR95_HERIL</name>
<keyword evidence="6" id="KW-1003">Cell membrane</keyword>
<dbReference type="FunCoup" id="A0A7R8YR95">
    <property type="interactions" value="132"/>
</dbReference>
<dbReference type="GO" id="GO:0034417">
    <property type="term" value="F:bisphosphoglycerate 3-phosphatase activity"/>
    <property type="evidence" value="ECO:0007669"/>
    <property type="project" value="UniProtKB-EC"/>
</dbReference>
<comment type="catalytic activity">
    <reaction evidence="13">
        <text>1D-myo-inositol 1,2,4,5,6-pentakisphosphate + H2O = 1D-myo-inositol 1,2,5,6-tetrakisphosphate + phosphate</text>
        <dbReference type="Rhea" id="RHEA:77115"/>
        <dbReference type="ChEBI" id="CHEBI:15377"/>
        <dbReference type="ChEBI" id="CHEBI:43474"/>
        <dbReference type="ChEBI" id="CHEBI:57798"/>
        <dbReference type="ChEBI" id="CHEBI:195535"/>
        <dbReference type="EC" id="3.1.3.62"/>
    </reaction>
    <physiologicalReaction direction="left-to-right" evidence="13">
        <dbReference type="Rhea" id="RHEA:77116"/>
    </physiologicalReaction>
</comment>
<evidence type="ECO:0000256" key="10">
    <source>
        <dbReference type="ARBA" id="ARBA00023180"/>
    </source>
</evidence>
<dbReference type="PIRSF" id="PIRSF000894">
    <property type="entry name" value="Acid_phosphatase"/>
    <property type="match status" value="1"/>
</dbReference>
<dbReference type="InterPro" id="IPR016274">
    <property type="entry name" value="Histidine_acid_Pase_euk"/>
</dbReference>
<keyword evidence="16" id="KW-1015">Disulfide bond</keyword>
<dbReference type="PANTHER" id="PTHR20963">
    <property type="entry name" value="MULTIPLE INOSITOL POLYPHOSPHATE PHOSPHATASE-RELATED"/>
    <property type="match status" value="1"/>
</dbReference>
<dbReference type="InterPro" id="IPR000560">
    <property type="entry name" value="His_Pase_clade-2"/>
</dbReference>
<dbReference type="Gene3D" id="3.40.50.1240">
    <property type="entry name" value="Phosphoglycerate mutase-like"/>
    <property type="match status" value="1"/>
</dbReference>
<dbReference type="EC" id="3.1.3.62" evidence="4"/>
<evidence type="ECO:0000256" key="12">
    <source>
        <dbReference type="ARBA" id="ARBA00043668"/>
    </source>
</evidence>
<evidence type="ECO:0000313" key="17">
    <source>
        <dbReference type="EMBL" id="CAD7082626.1"/>
    </source>
</evidence>
<proteinExistence type="inferred from homology"/>
<evidence type="ECO:0000256" key="11">
    <source>
        <dbReference type="ARBA" id="ARBA00031642"/>
    </source>
</evidence>
<comment type="similarity">
    <text evidence="2">Belongs to the histidine acid phosphatase family. MINPP1 subfamily.</text>
</comment>
<evidence type="ECO:0000256" key="4">
    <source>
        <dbReference type="ARBA" id="ARBA00013040"/>
    </source>
</evidence>
<dbReference type="EC" id="3.1.3.80" evidence="3"/>
<evidence type="ECO:0000256" key="13">
    <source>
        <dbReference type="ARBA" id="ARBA00043671"/>
    </source>
</evidence>
<feature type="disulfide bond" evidence="16">
    <location>
        <begin position="441"/>
        <end position="446"/>
    </location>
</feature>
<dbReference type="EMBL" id="LR899010">
    <property type="protein sequence ID" value="CAD7082626.1"/>
    <property type="molecule type" value="Genomic_DNA"/>
</dbReference>
<keyword evidence="7" id="KW-0732">Signal</keyword>
<keyword evidence="10" id="KW-0325">Glycoprotein</keyword>
<comment type="catalytic activity">
    <reaction evidence="12">
        <text>1D-myo-inositol 1,2,5,6-tetrakisphosphate + H2O = 1D-myo-inositol 1,2,6-trisphosphate + phosphate</text>
        <dbReference type="Rhea" id="RHEA:77119"/>
        <dbReference type="ChEBI" id="CHEBI:15377"/>
        <dbReference type="ChEBI" id="CHEBI:43474"/>
        <dbReference type="ChEBI" id="CHEBI:195535"/>
        <dbReference type="ChEBI" id="CHEBI:195537"/>
        <dbReference type="EC" id="3.1.3.62"/>
    </reaction>
    <physiologicalReaction direction="left-to-right" evidence="12">
        <dbReference type="Rhea" id="RHEA:77120"/>
    </physiologicalReaction>
</comment>
<feature type="disulfide bond" evidence="16">
    <location>
        <begin position="290"/>
        <end position="305"/>
    </location>
</feature>
<dbReference type="GO" id="GO:0052745">
    <property type="term" value="F:inositol phosphate phosphatase activity"/>
    <property type="evidence" value="ECO:0007669"/>
    <property type="project" value="TreeGrafter"/>
</dbReference>
<feature type="disulfide bond" evidence="16">
    <location>
        <begin position="85"/>
        <end position="416"/>
    </location>
</feature>
<dbReference type="InParanoid" id="A0A7R8YR95"/>
<dbReference type="InterPro" id="IPR029033">
    <property type="entry name" value="His_PPase_superfam"/>
</dbReference>
<evidence type="ECO:0000256" key="8">
    <source>
        <dbReference type="ARBA" id="ARBA00022801"/>
    </source>
</evidence>
<dbReference type="Pfam" id="PF00328">
    <property type="entry name" value="His_Phos_2"/>
    <property type="match status" value="1"/>
</dbReference>